<dbReference type="EMBL" id="AP028909">
    <property type="protein sequence ID" value="BES87241.1"/>
    <property type="molecule type" value="Genomic_DNA"/>
</dbReference>
<name>A0ABN7A8M4_9HEMI</name>
<sequence>MCTSSHPLRLTTKWGWIQFELHYPNHVHPAFPRCHLPTPIRTKAVVLFCYVQTAAPFIPIAIPIQRNVNNVDGNEREHQEPKTITPLLADTFFP</sequence>
<proteinExistence type="predicted"/>
<organism evidence="1 2">
    <name type="scientific">Nesidiocoris tenuis</name>
    <dbReference type="NCBI Taxonomy" id="355587"/>
    <lineage>
        <taxon>Eukaryota</taxon>
        <taxon>Metazoa</taxon>
        <taxon>Ecdysozoa</taxon>
        <taxon>Arthropoda</taxon>
        <taxon>Hexapoda</taxon>
        <taxon>Insecta</taxon>
        <taxon>Pterygota</taxon>
        <taxon>Neoptera</taxon>
        <taxon>Paraneoptera</taxon>
        <taxon>Hemiptera</taxon>
        <taxon>Heteroptera</taxon>
        <taxon>Panheteroptera</taxon>
        <taxon>Cimicomorpha</taxon>
        <taxon>Miridae</taxon>
        <taxon>Dicyphina</taxon>
        <taxon>Nesidiocoris</taxon>
    </lineage>
</organism>
<reference evidence="1 2" key="1">
    <citation type="submission" date="2023-09" db="EMBL/GenBank/DDBJ databases">
        <title>Nesidiocoris tenuis whole genome shotgun sequence.</title>
        <authorList>
            <person name="Shibata T."/>
            <person name="Shimoda M."/>
            <person name="Kobayashi T."/>
            <person name="Uehara T."/>
        </authorList>
    </citation>
    <scope>NUCLEOTIDE SEQUENCE [LARGE SCALE GENOMIC DNA]</scope>
    <source>
        <strain evidence="1 2">Japan</strain>
    </source>
</reference>
<protein>
    <submittedName>
        <fullName evidence="1">Uncharacterized protein</fullName>
    </submittedName>
</protein>
<gene>
    <name evidence="1" type="ORF">NTJ_00046</name>
</gene>
<dbReference type="Proteomes" id="UP001307889">
    <property type="component" value="Chromosome 1"/>
</dbReference>
<evidence type="ECO:0000313" key="1">
    <source>
        <dbReference type="EMBL" id="BES87241.1"/>
    </source>
</evidence>
<keyword evidence="2" id="KW-1185">Reference proteome</keyword>
<accession>A0ABN7A8M4</accession>
<evidence type="ECO:0000313" key="2">
    <source>
        <dbReference type="Proteomes" id="UP001307889"/>
    </source>
</evidence>